<dbReference type="STRING" id="1314781.A0A165NFK3"/>
<dbReference type="AlphaFoldDB" id="A0A165NFK3"/>
<protein>
    <recommendedName>
        <fullName evidence="4">K Homology domain-containing protein</fullName>
    </recommendedName>
</protein>
<dbReference type="CDD" id="cd22457">
    <property type="entry name" value="KH-I_Rnc1_rpt3"/>
    <property type="match status" value="1"/>
</dbReference>
<dbReference type="Proteomes" id="UP000077266">
    <property type="component" value="Unassembled WGS sequence"/>
</dbReference>
<dbReference type="GO" id="GO:0003723">
    <property type="term" value="F:RNA binding"/>
    <property type="evidence" value="ECO:0007669"/>
    <property type="project" value="UniProtKB-UniRule"/>
</dbReference>
<name>A0A165NFK3_EXIGL</name>
<dbReference type="SMART" id="SM00322">
    <property type="entry name" value="KH"/>
    <property type="match status" value="1"/>
</dbReference>
<organism evidence="5 6">
    <name type="scientific">Exidia glandulosa HHB12029</name>
    <dbReference type="NCBI Taxonomy" id="1314781"/>
    <lineage>
        <taxon>Eukaryota</taxon>
        <taxon>Fungi</taxon>
        <taxon>Dikarya</taxon>
        <taxon>Basidiomycota</taxon>
        <taxon>Agaricomycotina</taxon>
        <taxon>Agaricomycetes</taxon>
        <taxon>Auriculariales</taxon>
        <taxon>Exidiaceae</taxon>
        <taxon>Exidia</taxon>
    </lineage>
</organism>
<accession>A0A165NFK3</accession>
<evidence type="ECO:0000259" key="4">
    <source>
        <dbReference type="SMART" id="SM00322"/>
    </source>
</evidence>
<keyword evidence="6" id="KW-1185">Reference proteome</keyword>
<evidence type="ECO:0000313" key="5">
    <source>
        <dbReference type="EMBL" id="KZW00674.1"/>
    </source>
</evidence>
<keyword evidence="1" id="KW-0677">Repeat</keyword>
<dbReference type="OrthoDB" id="1937934at2759"/>
<dbReference type="InterPro" id="IPR004088">
    <property type="entry name" value="KH_dom_type_1"/>
</dbReference>
<dbReference type="Pfam" id="PF00013">
    <property type="entry name" value="KH_1"/>
    <property type="match status" value="1"/>
</dbReference>
<dbReference type="InterPro" id="IPR004087">
    <property type="entry name" value="KH_dom"/>
</dbReference>
<evidence type="ECO:0000256" key="3">
    <source>
        <dbReference type="SAM" id="MobiDB-lite"/>
    </source>
</evidence>
<feature type="domain" description="K Homology" evidence="4">
    <location>
        <begin position="316"/>
        <end position="387"/>
    </location>
</feature>
<dbReference type="PANTHER" id="PTHR10288">
    <property type="entry name" value="KH DOMAIN CONTAINING RNA BINDING PROTEIN"/>
    <property type="match status" value="1"/>
</dbReference>
<feature type="region of interest" description="Disordered" evidence="3">
    <location>
        <begin position="192"/>
        <end position="227"/>
    </location>
</feature>
<sequence>MGLGATALAVGSSRGEGRGAAAKGQICVTRDDVLVSTTSDGQDRSSVETARGRRGIASRRETRLVCVAVMGALRAPSSTRTEDEDEDWSTMWRLDSAGERAEREIPVPDSSLRTHPSSSFPPSLHLPARPLFPPDFPFLPLRSNVPLPKKNVADIRNGVKAGVSKVVPGAHELVLTVTGSIDGVPQVQPLIISAPSPGEHDGAQSRSHPHLYGPPNVRSHGRSIEPSEPRVARMVTRTRNYVHVLSLSRIRVRRRELSSAGVESVLAFWCPSTGGSPATSSPALAASATGIRTSQSLRRTWNGASRASPSAGAYASDASLNISIPRDMVGCIIGRQGTKITEIRRLSGSKISIAKTPHDETGERMFTIVGTPEANEKALFLLYNQLESEKERRVGREQQQQQEAAAAVTATVV</sequence>
<dbReference type="InterPro" id="IPR049786">
    <property type="entry name" value="Rnc1_KH-I_3"/>
</dbReference>
<feature type="region of interest" description="Disordered" evidence="3">
    <location>
        <begin position="1"/>
        <end position="23"/>
    </location>
</feature>
<evidence type="ECO:0000313" key="6">
    <source>
        <dbReference type="Proteomes" id="UP000077266"/>
    </source>
</evidence>
<keyword evidence="2" id="KW-0694">RNA-binding</keyword>
<gene>
    <name evidence="5" type="ORF">EXIGLDRAFT_695180</name>
</gene>
<dbReference type="EMBL" id="KV425899">
    <property type="protein sequence ID" value="KZW00674.1"/>
    <property type="molecule type" value="Genomic_DNA"/>
</dbReference>
<dbReference type="Gene3D" id="3.30.1370.10">
    <property type="entry name" value="K Homology domain, type 1"/>
    <property type="match status" value="1"/>
</dbReference>
<dbReference type="InterPro" id="IPR036612">
    <property type="entry name" value="KH_dom_type_1_sf"/>
</dbReference>
<evidence type="ECO:0000256" key="1">
    <source>
        <dbReference type="ARBA" id="ARBA00022737"/>
    </source>
</evidence>
<reference evidence="5 6" key="1">
    <citation type="journal article" date="2016" name="Mol. Biol. Evol.">
        <title>Comparative Genomics of Early-Diverging Mushroom-Forming Fungi Provides Insights into the Origins of Lignocellulose Decay Capabilities.</title>
        <authorList>
            <person name="Nagy L.G."/>
            <person name="Riley R."/>
            <person name="Tritt A."/>
            <person name="Adam C."/>
            <person name="Daum C."/>
            <person name="Floudas D."/>
            <person name="Sun H."/>
            <person name="Yadav J.S."/>
            <person name="Pangilinan J."/>
            <person name="Larsson K.H."/>
            <person name="Matsuura K."/>
            <person name="Barry K."/>
            <person name="Labutti K."/>
            <person name="Kuo R."/>
            <person name="Ohm R.A."/>
            <person name="Bhattacharya S.S."/>
            <person name="Shirouzu T."/>
            <person name="Yoshinaga Y."/>
            <person name="Martin F.M."/>
            <person name="Grigoriev I.V."/>
            <person name="Hibbett D.S."/>
        </authorList>
    </citation>
    <scope>NUCLEOTIDE SEQUENCE [LARGE SCALE GENOMIC DNA]</scope>
    <source>
        <strain evidence="5 6">HHB12029</strain>
    </source>
</reference>
<dbReference type="SUPFAM" id="SSF54791">
    <property type="entry name" value="Eukaryotic type KH-domain (KH-domain type I)"/>
    <property type="match status" value="1"/>
</dbReference>
<evidence type="ECO:0000256" key="2">
    <source>
        <dbReference type="PROSITE-ProRule" id="PRU00117"/>
    </source>
</evidence>
<feature type="region of interest" description="Disordered" evidence="3">
    <location>
        <begin position="35"/>
        <end position="55"/>
    </location>
</feature>
<dbReference type="InParanoid" id="A0A165NFK3"/>
<proteinExistence type="predicted"/>
<dbReference type="PROSITE" id="PS50084">
    <property type="entry name" value="KH_TYPE_1"/>
    <property type="match status" value="1"/>
</dbReference>